<reference evidence="1 2" key="1">
    <citation type="journal article" date="2015" name="Sci. Rep.">
        <title>The genome of Leishmania panamensis: insights into genomics of the L. (Viannia) subgenus.</title>
        <authorList>
            <person name="Llanes A."/>
            <person name="Restrepo C.M."/>
            <person name="Vecchio G.D."/>
            <person name="Anguizola F.J."/>
            <person name="Lleonart R."/>
        </authorList>
    </citation>
    <scope>NUCLEOTIDE SEQUENCE [LARGE SCALE GENOMIC DNA]</scope>
    <source>
        <strain evidence="1 2">MHOM/PA/94/PSC-1</strain>
    </source>
</reference>
<evidence type="ECO:0000313" key="2">
    <source>
        <dbReference type="Proteomes" id="UP000063063"/>
    </source>
</evidence>
<dbReference type="SUPFAM" id="SSF48371">
    <property type="entry name" value="ARM repeat"/>
    <property type="match status" value="1"/>
</dbReference>
<protein>
    <recommendedName>
        <fullName evidence="3">26S proteasome non-ATPase regulatory subunit 5</fullName>
    </recommendedName>
</protein>
<name>A0A088RQX6_LEIPA</name>
<evidence type="ECO:0000313" key="1">
    <source>
        <dbReference type="EMBL" id="AIN98275.1"/>
    </source>
</evidence>
<dbReference type="VEuPathDB" id="TriTrypDB:LPMP_211980"/>
<dbReference type="AlphaFoldDB" id="A0A088RQX6"/>
<keyword evidence="2" id="KW-1185">Reference proteome</keyword>
<dbReference type="InterPro" id="IPR016024">
    <property type="entry name" value="ARM-type_fold"/>
</dbReference>
<dbReference type="VEuPathDB" id="TriTrypDB:LPAL13_210023800"/>
<accession>A0A088RQX6</accession>
<dbReference type="eggNOG" id="ENOG502RZGJ">
    <property type="taxonomic scope" value="Eukaryota"/>
</dbReference>
<dbReference type="Proteomes" id="UP000063063">
    <property type="component" value="Chromosome 21"/>
</dbReference>
<sequence>MHFTAMDADNIHQLAINLSSDDIAVLSDATKRLQELLRPQQIVAMLKDTSTTHALRVLLGEMELVGNTDVFHFIGRALENVFTQPSRESNAILFAPAAQFLVEFIVRSAAAADTAIASSVSKVLTQLITIAGDNAEAAAFLGPCLDSNFHSERILRLIDCDAVESVENKTVCRFLERWTSLLPFMFDATLDAFENDPLLQANYIIASGVTCRTVAVPSSLWQRMMDILRTNDDALHFVYVCRFWSIALLRHEANGKRDAAACVSAVMPAVEGSERDEKGTEAIFDLLGSAASTQAGWDAVTGQLPCKTLQVRLSGTSASLRLSTLNLMHSMLTSSHMSASFFTKDLLLDAWKTRTTPDDVVRLALWRVANAALLQESLSQMLGAMFASFLSSDAHEENVSVRLLKLTAAKQLLYHSTLPENVKTRLSQVVERGLYPAGSSGVSLTTKD</sequence>
<dbReference type="EMBL" id="CP009390">
    <property type="protein sequence ID" value="AIN98275.1"/>
    <property type="molecule type" value="Genomic_DNA"/>
</dbReference>
<proteinExistence type="predicted"/>
<dbReference type="KEGG" id="lpan:LPMP_211980"/>
<gene>
    <name evidence="1" type="ORF">LPMP_211980</name>
</gene>
<evidence type="ECO:0008006" key="3">
    <source>
        <dbReference type="Google" id="ProtNLM"/>
    </source>
</evidence>
<dbReference type="RefSeq" id="XP_010698982.1">
    <property type="nucleotide sequence ID" value="XM_010700680.1"/>
</dbReference>
<dbReference type="OrthoDB" id="271435at2759"/>
<dbReference type="GeneID" id="22575020"/>
<organism evidence="1 2">
    <name type="scientific">Leishmania panamensis</name>
    <dbReference type="NCBI Taxonomy" id="5679"/>
    <lineage>
        <taxon>Eukaryota</taxon>
        <taxon>Discoba</taxon>
        <taxon>Euglenozoa</taxon>
        <taxon>Kinetoplastea</taxon>
        <taxon>Metakinetoplastina</taxon>
        <taxon>Trypanosomatida</taxon>
        <taxon>Trypanosomatidae</taxon>
        <taxon>Leishmaniinae</taxon>
        <taxon>Leishmania</taxon>
        <taxon>Leishmania guyanensis species complex</taxon>
    </lineage>
</organism>